<organism evidence="1 2">
    <name type="scientific">Hyalomma asiaticum</name>
    <name type="common">Tick</name>
    <dbReference type="NCBI Taxonomy" id="266040"/>
    <lineage>
        <taxon>Eukaryota</taxon>
        <taxon>Metazoa</taxon>
        <taxon>Ecdysozoa</taxon>
        <taxon>Arthropoda</taxon>
        <taxon>Chelicerata</taxon>
        <taxon>Arachnida</taxon>
        <taxon>Acari</taxon>
        <taxon>Parasitiformes</taxon>
        <taxon>Ixodida</taxon>
        <taxon>Ixodoidea</taxon>
        <taxon>Ixodidae</taxon>
        <taxon>Hyalomminae</taxon>
        <taxon>Hyalomma</taxon>
    </lineage>
</organism>
<proteinExistence type="predicted"/>
<dbReference type="Proteomes" id="UP000821845">
    <property type="component" value="Chromosome 1"/>
</dbReference>
<reference evidence="1" key="1">
    <citation type="submission" date="2020-05" db="EMBL/GenBank/DDBJ databases">
        <title>Large-scale comparative analyses of tick genomes elucidate their genetic diversity and vector capacities.</title>
        <authorList>
            <person name="Jia N."/>
            <person name="Wang J."/>
            <person name="Shi W."/>
            <person name="Du L."/>
            <person name="Sun Y."/>
            <person name="Zhan W."/>
            <person name="Jiang J."/>
            <person name="Wang Q."/>
            <person name="Zhang B."/>
            <person name="Ji P."/>
            <person name="Sakyi L.B."/>
            <person name="Cui X."/>
            <person name="Yuan T."/>
            <person name="Jiang B."/>
            <person name="Yang W."/>
            <person name="Lam T.T.-Y."/>
            <person name="Chang Q."/>
            <person name="Ding S."/>
            <person name="Wang X."/>
            <person name="Zhu J."/>
            <person name="Ruan X."/>
            <person name="Zhao L."/>
            <person name="Wei J."/>
            <person name="Que T."/>
            <person name="Du C."/>
            <person name="Cheng J."/>
            <person name="Dai P."/>
            <person name="Han X."/>
            <person name="Huang E."/>
            <person name="Gao Y."/>
            <person name="Liu J."/>
            <person name="Shao H."/>
            <person name="Ye R."/>
            <person name="Li L."/>
            <person name="Wei W."/>
            <person name="Wang X."/>
            <person name="Wang C."/>
            <person name="Yang T."/>
            <person name="Huo Q."/>
            <person name="Li W."/>
            <person name="Guo W."/>
            <person name="Chen H."/>
            <person name="Zhou L."/>
            <person name="Ni X."/>
            <person name="Tian J."/>
            <person name="Zhou Y."/>
            <person name="Sheng Y."/>
            <person name="Liu T."/>
            <person name="Pan Y."/>
            <person name="Xia L."/>
            <person name="Li J."/>
            <person name="Zhao F."/>
            <person name="Cao W."/>
        </authorList>
    </citation>
    <scope>NUCLEOTIDE SEQUENCE</scope>
    <source>
        <strain evidence="1">Hyas-2018</strain>
    </source>
</reference>
<evidence type="ECO:0000313" key="2">
    <source>
        <dbReference type="Proteomes" id="UP000821845"/>
    </source>
</evidence>
<protein>
    <submittedName>
        <fullName evidence="1">Uncharacterized protein</fullName>
    </submittedName>
</protein>
<name>A0ACB7TNI5_HYAAI</name>
<sequence length="141" mass="15440">MPQAAPILDQIMEEAKTYNRIYIASVHQDLTESDIQRAGFVRKAEALEDDDQSDTVTNEALNTDDMWSGLVESNFVAATDTFQGFVNAWESELAVCKEVSTDDVIIAAVRSTAEVATDDDSDGEDNVDPTPEPDFSCKDAL</sequence>
<dbReference type="EMBL" id="CM023481">
    <property type="protein sequence ID" value="KAH6947714.1"/>
    <property type="molecule type" value="Genomic_DNA"/>
</dbReference>
<accession>A0ACB7TNI5</accession>
<gene>
    <name evidence="1" type="ORF">HPB50_020794</name>
</gene>
<evidence type="ECO:0000313" key="1">
    <source>
        <dbReference type="EMBL" id="KAH6947714.1"/>
    </source>
</evidence>
<comment type="caution">
    <text evidence="1">The sequence shown here is derived from an EMBL/GenBank/DDBJ whole genome shotgun (WGS) entry which is preliminary data.</text>
</comment>
<keyword evidence="2" id="KW-1185">Reference proteome</keyword>